<organism evidence="1 2">
    <name type="scientific">Populus trichocarpa</name>
    <name type="common">Western balsam poplar</name>
    <name type="synonym">Populus balsamifera subsp. trichocarpa</name>
    <dbReference type="NCBI Taxonomy" id="3694"/>
    <lineage>
        <taxon>Eukaryota</taxon>
        <taxon>Viridiplantae</taxon>
        <taxon>Streptophyta</taxon>
        <taxon>Embryophyta</taxon>
        <taxon>Tracheophyta</taxon>
        <taxon>Spermatophyta</taxon>
        <taxon>Magnoliopsida</taxon>
        <taxon>eudicotyledons</taxon>
        <taxon>Gunneridae</taxon>
        <taxon>Pentapetalae</taxon>
        <taxon>rosids</taxon>
        <taxon>fabids</taxon>
        <taxon>Malpighiales</taxon>
        <taxon>Salicaceae</taxon>
        <taxon>Saliceae</taxon>
        <taxon>Populus</taxon>
    </lineage>
</organism>
<protein>
    <submittedName>
        <fullName evidence="1">Uncharacterized protein</fullName>
    </submittedName>
</protein>
<sequence>MHPHLLQTISLPLTVITIIIIAIPISLCEPDERYLSCSKSFECGNIQNITYPFWGVNRPQYCGYPGFHLDCSGDAPVIKISEVAYQVLEIKSMSRVHLISTEYTDNICSIPPVNSTFDSDRFSYASNTKNIMLYYGCPTIPSQFLPTLGLSYQFSCNISRTDMVGYYLTRNLSMSATGSFAANISSYLESCNHSVLIPAYESAVRSIESHPTAANLTNALHRGFWLQWTANDSLCNKCKFSGGQCGYNTDTSKFTCYCQDQPYATTCKKESYRWEYKLIKVVTLAMYTMIAVTIIVLCSRRGLSRGRMTSFWRQNAQHNLNIETIIMNSHSLTPKRYTYSEIKKMTNSFVDKLGQGGFGGVYKGELPDGRPVAVKVLKNSKGDGEEFVNEVVSISRTSHVNIVTLFGFCFERTKRALIYEYMPNGSLDKFIYRQTSLHGNHNLQWEKLYEIAVGIGRGLEYLHRGCNTRIVHFDIKPHNILLDTDFCPKISDFGLAKLCKREESMVSMTGARGTAGYIAPEVFCKNFGGVSYKSDVYSYGMMVLEMVGGKRNIDIGESQSSEIFLPNCMYESEEVSSLHGVITDETEETIKKMVTVGLWCVQTNPLDRPSMTKVVEMLEGSLQFLQTPPKPFLYSPTTSLETNLTASTSRACALSQNVSGMAAIS</sequence>
<comment type="caution">
    <text evidence="1">The sequence shown here is derived from an EMBL/GenBank/DDBJ whole genome shotgun (WGS) entry which is preliminary data.</text>
</comment>
<dbReference type="EMBL" id="CM009306">
    <property type="protein sequence ID" value="KAI9379583.1"/>
    <property type="molecule type" value="Genomic_DNA"/>
</dbReference>
<keyword evidence="2" id="KW-1185">Reference proteome</keyword>
<dbReference type="Proteomes" id="UP000006729">
    <property type="component" value="Chromosome 17"/>
</dbReference>
<proteinExistence type="predicted"/>
<name>A0ACC0RR57_POPTR</name>
<reference evidence="1 2" key="1">
    <citation type="journal article" date="2006" name="Science">
        <title>The genome of black cottonwood, Populus trichocarpa (Torr. &amp; Gray).</title>
        <authorList>
            <person name="Tuskan G.A."/>
            <person name="Difazio S."/>
            <person name="Jansson S."/>
            <person name="Bohlmann J."/>
            <person name="Grigoriev I."/>
            <person name="Hellsten U."/>
            <person name="Putnam N."/>
            <person name="Ralph S."/>
            <person name="Rombauts S."/>
            <person name="Salamov A."/>
            <person name="Schein J."/>
            <person name="Sterck L."/>
            <person name="Aerts A."/>
            <person name="Bhalerao R.R."/>
            <person name="Bhalerao R.P."/>
            <person name="Blaudez D."/>
            <person name="Boerjan W."/>
            <person name="Brun A."/>
            <person name="Brunner A."/>
            <person name="Busov V."/>
            <person name="Campbell M."/>
            <person name="Carlson J."/>
            <person name="Chalot M."/>
            <person name="Chapman J."/>
            <person name="Chen G.L."/>
            <person name="Cooper D."/>
            <person name="Coutinho P.M."/>
            <person name="Couturier J."/>
            <person name="Covert S."/>
            <person name="Cronk Q."/>
            <person name="Cunningham R."/>
            <person name="Davis J."/>
            <person name="Degroeve S."/>
            <person name="Dejardin A."/>
            <person name="Depamphilis C."/>
            <person name="Detter J."/>
            <person name="Dirks B."/>
            <person name="Dubchak I."/>
            <person name="Duplessis S."/>
            <person name="Ehlting J."/>
            <person name="Ellis B."/>
            <person name="Gendler K."/>
            <person name="Goodstein D."/>
            <person name="Gribskov M."/>
            <person name="Grimwood J."/>
            <person name="Groover A."/>
            <person name="Gunter L."/>
            <person name="Hamberger B."/>
            <person name="Heinze B."/>
            <person name="Helariutta Y."/>
            <person name="Henrissat B."/>
            <person name="Holligan D."/>
            <person name="Holt R."/>
            <person name="Huang W."/>
            <person name="Islam-Faridi N."/>
            <person name="Jones S."/>
            <person name="Jones-Rhoades M."/>
            <person name="Jorgensen R."/>
            <person name="Joshi C."/>
            <person name="Kangasjarvi J."/>
            <person name="Karlsson J."/>
            <person name="Kelleher C."/>
            <person name="Kirkpatrick R."/>
            <person name="Kirst M."/>
            <person name="Kohler A."/>
            <person name="Kalluri U."/>
            <person name="Larimer F."/>
            <person name="Leebens-Mack J."/>
            <person name="Leple J.C."/>
            <person name="Locascio P."/>
            <person name="Lou Y."/>
            <person name="Lucas S."/>
            <person name="Martin F."/>
            <person name="Montanini B."/>
            <person name="Napoli C."/>
            <person name="Nelson D.R."/>
            <person name="Nelson C."/>
            <person name="Nieminen K."/>
            <person name="Nilsson O."/>
            <person name="Pereda V."/>
            <person name="Peter G."/>
            <person name="Philippe R."/>
            <person name="Pilate G."/>
            <person name="Poliakov A."/>
            <person name="Razumovskaya J."/>
            <person name="Richardson P."/>
            <person name="Rinaldi C."/>
            <person name="Ritland K."/>
            <person name="Rouze P."/>
            <person name="Ryaboy D."/>
            <person name="Schmutz J."/>
            <person name="Schrader J."/>
            <person name="Segerman B."/>
            <person name="Shin H."/>
            <person name="Siddiqui A."/>
            <person name="Sterky F."/>
            <person name="Terry A."/>
            <person name="Tsai C.J."/>
            <person name="Uberbacher E."/>
            <person name="Unneberg P."/>
            <person name="Vahala J."/>
            <person name="Wall K."/>
            <person name="Wessler S."/>
            <person name="Yang G."/>
            <person name="Yin T."/>
            <person name="Douglas C."/>
            <person name="Marra M."/>
            <person name="Sandberg G."/>
            <person name="Van de Peer Y."/>
            <person name="Rokhsar D."/>
        </authorList>
    </citation>
    <scope>NUCLEOTIDE SEQUENCE [LARGE SCALE GENOMIC DNA]</scope>
    <source>
        <strain evidence="2">cv. Nisqually</strain>
    </source>
</reference>
<evidence type="ECO:0000313" key="1">
    <source>
        <dbReference type="EMBL" id="KAI9379583.1"/>
    </source>
</evidence>
<gene>
    <name evidence="1" type="ORF">POPTR_017G116900v4</name>
</gene>
<evidence type="ECO:0000313" key="2">
    <source>
        <dbReference type="Proteomes" id="UP000006729"/>
    </source>
</evidence>
<accession>A0ACC0RR57</accession>